<feature type="region of interest" description="Disordered" evidence="1">
    <location>
        <begin position="1"/>
        <end position="82"/>
    </location>
</feature>
<dbReference type="Proteomes" id="UP001499993">
    <property type="component" value="Unassembled WGS sequence"/>
</dbReference>
<protein>
    <submittedName>
        <fullName evidence="2">Uncharacterized protein</fullName>
    </submittedName>
</protein>
<accession>A0ABP9H4E2</accession>
<reference evidence="3" key="1">
    <citation type="journal article" date="2019" name="Int. J. Syst. Evol. Microbiol.">
        <title>The Global Catalogue of Microorganisms (GCM) 10K type strain sequencing project: providing services to taxonomists for standard genome sequencing and annotation.</title>
        <authorList>
            <consortium name="The Broad Institute Genomics Platform"/>
            <consortium name="The Broad Institute Genome Sequencing Center for Infectious Disease"/>
            <person name="Wu L."/>
            <person name="Ma J."/>
        </authorList>
    </citation>
    <scope>NUCLEOTIDE SEQUENCE [LARGE SCALE GENOMIC DNA]</scope>
    <source>
        <strain evidence="3">JCM 18123</strain>
    </source>
</reference>
<gene>
    <name evidence="2" type="ORF">GCM10023224_51220</name>
</gene>
<sequence length="107" mass="11779">MCPAVRDRREPVSGAGRVRGLQEKRSRRLSRASILERARKPRTEHPPGWAVGPVRHTDGADARRTRSQYLPESPQKTADMSAVERADSFGFGTARGAAVRKAEMPTG</sequence>
<feature type="compositionally biased region" description="Polar residues" evidence="1">
    <location>
        <begin position="67"/>
        <end position="78"/>
    </location>
</feature>
<keyword evidence="3" id="KW-1185">Reference proteome</keyword>
<dbReference type="EMBL" id="BAABIK010000059">
    <property type="protein sequence ID" value="GAA4959013.1"/>
    <property type="molecule type" value="Genomic_DNA"/>
</dbReference>
<name>A0ABP9H4E2_9ACTN</name>
<organism evidence="2 3">
    <name type="scientific">Streptomonospora halophila</name>
    <dbReference type="NCBI Taxonomy" id="427369"/>
    <lineage>
        <taxon>Bacteria</taxon>
        <taxon>Bacillati</taxon>
        <taxon>Actinomycetota</taxon>
        <taxon>Actinomycetes</taxon>
        <taxon>Streptosporangiales</taxon>
        <taxon>Nocardiopsidaceae</taxon>
        <taxon>Streptomonospora</taxon>
    </lineage>
</organism>
<feature type="compositionally biased region" description="Basic and acidic residues" evidence="1">
    <location>
        <begin position="55"/>
        <end position="64"/>
    </location>
</feature>
<feature type="compositionally biased region" description="Basic and acidic residues" evidence="1">
    <location>
        <begin position="34"/>
        <end position="45"/>
    </location>
</feature>
<comment type="caution">
    <text evidence="2">The sequence shown here is derived from an EMBL/GenBank/DDBJ whole genome shotgun (WGS) entry which is preliminary data.</text>
</comment>
<evidence type="ECO:0000313" key="3">
    <source>
        <dbReference type="Proteomes" id="UP001499993"/>
    </source>
</evidence>
<feature type="compositionally biased region" description="Basic and acidic residues" evidence="1">
    <location>
        <begin position="1"/>
        <end position="11"/>
    </location>
</feature>
<proteinExistence type="predicted"/>
<evidence type="ECO:0000313" key="2">
    <source>
        <dbReference type="EMBL" id="GAA4959013.1"/>
    </source>
</evidence>
<evidence type="ECO:0000256" key="1">
    <source>
        <dbReference type="SAM" id="MobiDB-lite"/>
    </source>
</evidence>